<evidence type="ECO:0000313" key="2">
    <source>
        <dbReference type="Proteomes" id="UP001218362"/>
    </source>
</evidence>
<dbReference type="SUPFAM" id="SSF109854">
    <property type="entry name" value="DinB/YfiT-like putative metalloenzymes"/>
    <property type="match status" value="1"/>
</dbReference>
<name>A0AAJ5X6Q3_9SPHN</name>
<dbReference type="InterPro" id="IPR034660">
    <property type="entry name" value="DinB/YfiT-like"/>
</dbReference>
<dbReference type="Pfam" id="PF09351">
    <property type="entry name" value="DUF1993"/>
    <property type="match status" value="1"/>
</dbReference>
<dbReference type="KEGG" id="acob:P0Y56_03980"/>
<evidence type="ECO:0000313" key="1">
    <source>
        <dbReference type="EMBL" id="WEK47458.1"/>
    </source>
</evidence>
<dbReference type="AlphaFoldDB" id="A0AAJ5X6Q3"/>
<gene>
    <name evidence="1" type="ORF">P0Y56_03980</name>
</gene>
<reference evidence="1" key="1">
    <citation type="submission" date="2023-03" db="EMBL/GenBank/DDBJ databases">
        <title>Andean soil-derived lignocellulolytic bacterial consortium as a source of novel taxa and putative plastic-active enzymes.</title>
        <authorList>
            <person name="Diaz-Garcia L."/>
            <person name="Chuvochina M."/>
            <person name="Feuerriegel G."/>
            <person name="Bunk B."/>
            <person name="Sproer C."/>
            <person name="Streit W.R."/>
            <person name="Rodriguez L.M."/>
            <person name="Overmann J."/>
            <person name="Jimenez D.J."/>
        </authorList>
    </citation>
    <scope>NUCLEOTIDE SEQUENCE</scope>
    <source>
        <strain evidence="1">MAG 26</strain>
    </source>
</reference>
<dbReference type="Proteomes" id="UP001218362">
    <property type="component" value="Chromosome"/>
</dbReference>
<dbReference type="Gene3D" id="1.20.120.450">
    <property type="entry name" value="dinb family like domain"/>
    <property type="match status" value="1"/>
</dbReference>
<protein>
    <submittedName>
        <fullName evidence="1">DUF1993 domain-containing protein</fullName>
    </submittedName>
</protein>
<dbReference type="InterPro" id="IPR018531">
    <property type="entry name" value="DUF1993"/>
</dbReference>
<dbReference type="PANTHER" id="PTHR36922">
    <property type="entry name" value="BLL2446 PROTEIN"/>
    <property type="match status" value="1"/>
</dbReference>
<dbReference type="PANTHER" id="PTHR36922:SF1">
    <property type="entry name" value="DUF1993 DOMAIN-CONTAINING PROTEIN"/>
    <property type="match status" value="1"/>
</dbReference>
<accession>A0AAJ5X6Q3</accession>
<organism evidence="1 2">
    <name type="scientific">Candidatus Andeanibacterium colombiense</name>
    <dbReference type="NCBI Taxonomy" id="3121345"/>
    <lineage>
        <taxon>Bacteria</taxon>
        <taxon>Pseudomonadati</taxon>
        <taxon>Pseudomonadota</taxon>
        <taxon>Alphaproteobacteria</taxon>
        <taxon>Sphingomonadales</taxon>
        <taxon>Sphingomonadaceae</taxon>
        <taxon>Candidatus Andeanibacterium</taxon>
    </lineage>
</organism>
<dbReference type="EMBL" id="CP119316">
    <property type="protein sequence ID" value="WEK47458.1"/>
    <property type="molecule type" value="Genomic_DNA"/>
</dbReference>
<proteinExistence type="predicted"/>
<sequence length="170" mass="18878">MSFTIYDASAPVFIKTLRNMRNWLDKAGAEKSEAGLFEARLAEDMHPLPRQFQFVSDSSKFAVARLTGTEAPAMEDTETSFAELQARIDKTIAFIESVDASAYAGAETREVLVKFPNGMGYRFTGADYLRDFALPNFYFHATTAYAILRANGVSLGKPDYLAHLGMPEQL</sequence>